<evidence type="ECO:0000259" key="5">
    <source>
        <dbReference type="PROSITE" id="PS50977"/>
    </source>
</evidence>
<dbReference type="InterPro" id="IPR009057">
    <property type="entry name" value="Homeodomain-like_sf"/>
</dbReference>
<evidence type="ECO:0000256" key="4">
    <source>
        <dbReference type="PROSITE-ProRule" id="PRU00335"/>
    </source>
</evidence>
<evidence type="ECO:0000256" key="3">
    <source>
        <dbReference type="ARBA" id="ARBA00023163"/>
    </source>
</evidence>
<reference evidence="6" key="1">
    <citation type="submission" date="2024-06" db="EMBL/GenBank/DDBJ databases">
        <authorList>
            <person name="Coelho C."/>
            <person name="Bento M."/>
            <person name="Garcia E."/>
            <person name="Camelo A."/>
            <person name="Brandao I."/>
            <person name="Espirito Santo C."/>
            <person name="Trovao J."/>
            <person name="Verissimo A."/>
            <person name="Costa J."/>
            <person name="Tiago I."/>
        </authorList>
    </citation>
    <scope>NUCLEOTIDE SEQUENCE</scope>
    <source>
        <strain evidence="6">KWT182</strain>
    </source>
</reference>
<dbReference type="EMBL" id="CP157947">
    <property type="protein sequence ID" value="XBS71837.1"/>
    <property type="molecule type" value="Genomic_DNA"/>
</dbReference>
<keyword evidence="1" id="KW-0805">Transcription regulation</keyword>
<dbReference type="Gene3D" id="1.10.10.60">
    <property type="entry name" value="Homeodomain-like"/>
    <property type="match status" value="1"/>
</dbReference>
<gene>
    <name evidence="6" type="ORF">ABK905_07560</name>
</gene>
<dbReference type="AlphaFoldDB" id="A0AAU7QFZ3"/>
<dbReference type="PROSITE" id="PS01081">
    <property type="entry name" value="HTH_TETR_1"/>
    <property type="match status" value="1"/>
</dbReference>
<feature type="domain" description="HTH tetR-type" evidence="5">
    <location>
        <begin position="1"/>
        <end position="50"/>
    </location>
</feature>
<dbReference type="PROSITE" id="PS50977">
    <property type="entry name" value="HTH_TETR_2"/>
    <property type="match status" value="1"/>
</dbReference>
<protein>
    <submittedName>
        <fullName evidence="6">Helix-turn-helix domain-containing protein</fullName>
    </submittedName>
</protein>
<dbReference type="PANTHER" id="PTHR47506:SF1">
    <property type="entry name" value="HTH-TYPE TRANSCRIPTIONAL REGULATOR YJDC"/>
    <property type="match status" value="1"/>
</dbReference>
<dbReference type="Pfam" id="PF00440">
    <property type="entry name" value="TetR_N"/>
    <property type="match status" value="1"/>
</dbReference>
<dbReference type="SUPFAM" id="SSF46689">
    <property type="entry name" value="Homeodomain-like"/>
    <property type="match status" value="1"/>
</dbReference>
<name>A0AAU7QFZ3_9GAMM</name>
<organism evidence="6">
    <name type="scientific">Acerihabitans sp. KWT182</name>
    <dbReference type="NCBI Taxonomy" id="3157919"/>
    <lineage>
        <taxon>Bacteria</taxon>
        <taxon>Pseudomonadati</taxon>
        <taxon>Pseudomonadota</taxon>
        <taxon>Gammaproteobacteria</taxon>
        <taxon>Enterobacterales</taxon>
        <taxon>Pectobacteriaceae</taxon>
        <taxon>Acerihabitans</taxon>
    </lineage>
</organism>
<dbReference type="InterPro" id="IPR023772">
    <property type="entry name" value="DNA-bd_HTH_TetR-type_CS"/>
</dbReference>
<keyword evidence="3" id="KW-0804">Transcription</keyword>
<feature type="DNA-binding region" description="H-T-H motif" evidence="4">
    <location>
        <begin position="13"/>
        <end position="32"/>
    </location>
</feature>
<evidence type="ECO:0000313" key="6">
    <source>
        <dbReference type="EMBL" id="XBS71837.1"/>
    </source>
</evidence>
<evidence type="ECO:0000256" key="1">
    <source>
        <dbReference type="ARBA" id="ARBA00023015"/>
    </source>
</evidence>
<evidence type="ECO:0000256" key="2">
    <source>
        <dbReference type="ARBA" id="ARBA00023125"/>
    </source>
</evidence>
<accession>A0AAU7QFZ3</accession>
<proteinExistence type="predicted"/>
<sequence length="89" mass="10293">MRLFWLRGYETTSLAELLRAMKVTTPSIYSAFGDKEHLFLEALARYIAGPGGAISPRPWLRKPLGKRWCVFSTRRWRAWPIPSRLPDAC</sequence>
<dbReference type="PANTHER" id="PTHR47506">
    <property type="entry name" value="TRANSCRIPTIONAL REGULATORY PROTEIN"/>
    <property type="match status" value="1"/>
</dbReference>
<keyword evidence="2 4" id="KW-0238">DNA-binding</keyword>
<dbReference type="GO" id="GO:0003677">
    <property type="term" value="F:DNA binding"/>
    <property type="evidence" value="ECO:0007669"/>
    <property type="project" value="UniProtKB-UniRule"/>
</dbReference>
<dbReference type="InterPro" id="IPR001647">
    <property type="entry name" value="HTH_TetR"/>
</dbReference>